<evidence type="ECO:0000313" key="2">
    <source>
        <dbReference type="EMBL" id="MFC3124531.1"/>
    </source>
</evidence>
<accession>A0ABV7FYN0</accession>
<keyword evidence="3" id="KW-1185">Reference proteome</keyword>
<name>A0ABV7FYN0_9PROT</name>
<keyword evidence="1" id="KW-0732">Signal</keyword>
<dbReference type="PANTHER" id="PTHR37549:SF1">
    <property type="entry name" value="LIPOPROTEIN LPRI"/>
    <property type="match status" value="1"/>
</dbReference>
<proteinExistence type="predicted"/>
<organism evidence="2 3">
    <name type="scientific">Teichococcus globiformis</name>
    <dbReference type="NCBI Taxonomy" id="2307229"/>
    <lineage>
        <taxon>Bacteria</taxon>
        <taxon>Pseudomonadati</taxon>
        <taxon>Pseudomonadota</taxon>
        <taxon>Alphaproteobacteria</taxon>
        <taxon>Acetobacterales</taxon>
        <taxon>Roseomonadaceae</taxon>
        <taxon>Roseomonas</taxon>
    </lineage>
</organism>
<dbReference type="EMBL" id="JBHRTN010000007">
    <property type="protein sequence ID" value="MFC3124531.1"/>
    <property type="molecule type" value="Genomic_DNA"/>
</dbReference>
<dbReference type="PANTHER" id="PTHR37549">
    <property type="entry name" value="LIPOPROTEIN LPRI"/>
    <property type="match status" value="1"/>
</dbReference>
<dbReference type="InterPro" id="IPR052755">
    <property type="entry name" value="Lysozyme_Inhibitor_LprI"/>
</dbReference>
<sequence length="154" mass="16449">MRGLVLAALLALGAAPAGAASLDCRRAATAAERMICADPVLSALDQEMAAAWWVAEANRRAGQREWLARRDRCADAACLAETYRGRIAALRPAATCREEAGTDQANEWVRQCIQVSPATHPPCNIANRCSLITDEIARGCGMIPAAERPAFCGR</sequence>
<feature type="signal peptide" evidence="1">
    <location>
        <begin position="1"/>
        <end position="19"/>
    </location>
</feature>
<evidence type="ECO:0000256" key="1">
    <source>
        <dbReference type="SAM" id="SignalP"/>
    </source>
</evidence>
<evidence type="ECO:0000313" key="3">
    <source>
        <dbReference type="Proteomes" id="UP001595593"/>
    </source>
</evidence>
<protein>
    <submittedName>
        <fullName evidence="2">Lysozyme inhibitor LprI family protein</fullName>
    </submittedName>
</protein>
<reference evidence="3" key="1">
    <citation type="journal article" date="2019" name="Int. J. Syst. Evol. Microbiol.">
        <title>The Global Catalogue of Microorganisms (GCM) 10K type strain sequencing project: providing services to taxonomists for standard genome sequencing and annotation.</title>
        <authorList>
            <consortium name="The Broad Institute Genomics Platform"/>
            <consortium name="The Broad Institute Genome Sequencing Center for Infectious Disease"/>
            <person name="Wu L."/>
            <person name="Ma J."/>
        </authorList>
    </citation>
    <scope>NUCLEOTIDE SEQUENCE [LARGE SCALE GENOMIC DNA]</scope>
    <source>
        <strain evidence="3">KCTC 52094</strain>
    </source>
</reference>
<dbReference type="Proteomes" id="UP001595593">
    <property type="component" value="Unassembled WGS sequence"/>
</dbReference>
<comment type="caution">
    <text evidence="2">The sequence shown here is derived from an EMBL/GenBank/DDBJ whole genome shotgun (WGS) entry which is preliminary data.</text>
</comment>
<dbReference type="RefSeq" id="WP_379594954.1">
    <property type="nucleotide sequence ID" value="NZ_JBHRTN010000007.1"/>
</dbReference>
<gene>
    <name evidence="2" type="ORF">ACFOD4_05600</name>
</gene>
<feature type="chain" id="PRO_5047106141" evidence="1">
    <location>
        <begin position="20"/>
        <end position="154"/>
    </location>
</feature>